<evidence type="ECO:0000313" key="6">
    <source>
        <dbReference type="EMBL" id="EDQ87479.1"/>
    </source>
</evidence>
<dbReference type="InParanoid" id="A9V4M4"/>
<feature type="repeat" description="FG-GAP" evidence="4">
    <location>
        <begin position="232"/>
        <end position="287"/>
    </location>
</feature>
<keyword evidence="7" id="KW-1185">Reference proteome</keyword>
<dbReference type="PANTHER" id="PTHR36220:SF1">
    <property type="entry name" value="GAMMA TUBULIN COMPLEX COMPONENT C-TERMINAL DOMAIN-CONTAINING PROTEIN"/>
    <property type="match status" value="1"/>
</dbReference>
<evidence type="ECO:0000256" key="5">
    <source>
        <dbReference type="SAM" id="SignalP"/>
    </source>
</evidence>
<dbReference type="InterPro" id="IPR013517">
    <property type="entry name" value="FG-GAP"/>
</dbReference>
<dbReference type="SMART" id="SM00191">
    <property type="entry name" value="Int_alpha"/>
    <property type="match status" value="5"/>
</dbReference>
<accession>A9V4M4</accession>
<dbReference type="AlphaFoldDB" id="A9V4M4"/>
<dbReference type="Proteomes" id="UP000001357">
    <property type="component" value="Unassembled WGS sequence"/>
</dbReference>
<dbReference type="RefSeq" id="XP_001747739.1">
    <property type="nucleotide sequence ID" value="XM_001747687.1"/>
</dbReference>
<dbReference type="PROSITE" id="PS51470">
    <property type="entry name" value="FG_GAP"/>
    <property type="match status" value="2"/>
</dbReference>
<proteinExistence type="predicted"/>
<organism evidence="6 7">
    <name type="scientific">Monosiga brevicollis</name>
    <name type="common">Choanoflagellate</name>
    <dbReference type="NCBI Taxonomy" id="81824"/>
    <lineage>
        <taxon>Eukaryota</taxon>
        <taxon>Choanoflagellata</taxon>
        <taxon>Craspedida</taxon>
        <taxon>Salpingoecidae</taxon>
        <taxon>Monosiga</taxon>
    </lineage>
</organism>
<feature type="repeat" description="FG-GAP" evidence="4">
    <location>
        <begin position="349"/>
        <end position="403"/>
    </location>
</feature>
<gene>
    <name evidence="6" type="ORF">MONBRDRAFT_37922</name>
</gene>
<dbReference type="Pfam" id="PF14312">
    <property type="entry name" value="FG-GAP_2"/>
    <property type="match status" value="3"/>
</dbReference>
<sequence length="440" mass="46601">MMGLGPMLGQVLLVGLIIVVQLVLPGSSQARVPGLRVDLDGHLHIGDGGDAAAGQKVFLTGVDVLAELDTLRAAVAEQAATVDSNTAQLIGLQRAWVNRISLGLNITTAASPQTQWGRALAVHNNLLFVGAPQATGQDNSVGMVYVLQHFAETDQYSSFLKVFPNLDHQHDADDDDADDDDVYFTDWQFGCALAVNDTTLFVGAFKEPSVALNAGAVLIYSWSTTNKAYEYANRLLFPGSQTGDWFGRALALQDNELFVGASGDDSDGVNDAGAVYLYQRSSADNLILIDTIFAPDKTAGANFGTAVGISGADLAVGAPNATHDRFVMGAVYIMTRTTTDGSYTMRTKLLPNMLPGASVGMQFGQSLAFSGDLLAVGAPLTDVRGPNSGSIYLFYRDTAQVFQLERVIHGLAGAGYGLALDPGLALFVTQRDLAVVRRMA</sequence>
<evidence type="ECO:0000256" key="1">
    <source>
        <dbReference type="ARBA" id="ARBA00022729"/>
    </source>
</evidence>
<keyword evidence="1 5" id="KW-0732">Signal</keyword>
<reference evidence="6 7" key="1">
    <citation type="journal article" date="2008" name="Nature">
        <title>The genome of the choanoflagellate Monosiga brevicollis and the origin of metazoans.</title>
        <authorList>
            <consortium name="JGI Sequencing"/>
            <person name="King N."/>
            <person name="Westbrook M.J."/>
            <person name="Young S.L."/>
            <person name="Kuo A."/>
            <person name="Abedin M."/>
            <person name="Chapman J."/>
            <person name="Fairclough S."/>
            <person name="Hellsten U."/>
            <person name="Isogai Y."/>
            <person name="Letunic I."/>
            <person name="Marr M."/>
            <person name="Pincus D."/>
            <person name="Putnam N."/>
            <person name="Rokas A."/>
            <person name="Wright K.J."/>
            <person name="Zuzow R."/>
            <person name="Dirks W."/>
            <person name="Good M."/>
            <person name="Goodstein D."/>
            <person name="Lemons D."/>
            <person name="Li W."/>
            <person name="Lyons J.B."/>
            <person name="Morris A."/>
            <person name="Nichols S."/>
            <person name="Richter D.J."/>
            <person name="Salamov A."/>
            <person name="Bork P."/>
            <person name="Lim W.A."/>
            <person name="Manning G."/>
            <person name="Miller W.T."/>
            <person name="McGinnis W."/>
            <person name="Shapiro H."/>
            <person name="Tjian R."/>
            <person name="Grigoriev I.V."/>
            <person name="Rokhsar D."/>
        </authorList>
    </citation>
    <scope>NUCLEOTIDE SEQUENCE [LARGE SCALE GENOMIC DNA]</scope>
    <source>
        <strain evidence="7">MX1 / ATCC 50154</strain>
    </source>
</reference>
<dbReference type="InterPro" id="IPR013519">
    <property type="entry name" value="Int_alpha_beta-p"/>
</dbReference>
<keyword evidence="2" id="KW-0677">Repeat</keyword>
<evidence type="ECO:0000313" key="7">
    <source>
        <dbReference type="Proteomes" id="UP000001357"/>
    </source>
</evidence>
<name>A9V4M4_MONBE</name>
<feature type="signal peptide" evidence="5">
    <location>
        <begin position="1"/>
        <end position="30"/>
    </location>
</feature>
<evidence type="ECO:0000256" key="2">
    <source>
        <dbReference type="ARBA" id="ARBA00022737"/>
    </source>
</evidence>
<dbReference type="Gene3D" id="2.130.10.130">
    <property type="entry name" value="Integrin alpha, N-terminal"/>
    <property type="match status" value="1"/>
</dbReference>
<dbReference type="PANTHER" id="PTHR36220">
    <property type="entry name" value="UNNAMED PRODUCT"/>
    <property type="match status" value="1"/>
</dbReference>
<evidence type="ECO:0000256" key="3">
    <source>
        <dbReference type="ARBA" id="ARBA00023180"/>
    </source>
</evidence>
<dbReference type="KEGG" id="mbr:MONBRDRAFT_37922"/>
<keyword evidence="3" id="KW-0325">Glycoprotein</keyword>
<protein>
    <submittedName>
        <fullName evidence="6">Uncharacterized protein</fullName>
    </submittedName>
</protein>
<feature type="chain" id="PRO_5002745099" evidence="5">
    <location>
        <begin position="31"/>
        <end position="440"/>
    </location>
</feature>
<dbReference type="SUPFAM" id="SSF69318">
    <property type="entry name" value="Integrin alpha N-terminal domain"/>
    <property type="match status" value="1"/>
</dbReference>
<dbReference type="GeneID" id="5892959"/>
<evidence type="ECO:0000256" key="4">
    <source>
        <dbReference type="PROSITE-ProRule" id="PRU00803"/>
    </source>
</evidence>
<dbReference type="EMBL" id="CH991559">
    <property type="protein sequence ID" value="EDQ87479.1"/>
    <property type="molecule type" value="Genomic_DNA"/>
</dbReference>
<dbReference type="InterPro" id="IPR028994">
    <property type="entry name" value="Integrin_alpha_N"/>
</dbReference>